<dbReference type="InterPro" id="IPR008974">
    <property type="entry name" value="TRAF-like"/>
</dbReference>
<dbReference type="WBParaSite" id="PSU_v2.g12028.t1">
    <property type="protein sequence ID" value="PSU_v2.g12028.t1"/>
    <property type="gene ID" value="PSU_v2.g12028"/>
</dbReference>
<protein>
    <submittedName>
        <fullName evidence="3">MATH domain-containing protein</fullName>
    </submittedName>
</protein>
<dbReference type="Gene3D" id="2.60.210.10">
    <property type="entry name" value="Apoptosis, Tumor Necrosis Factor Receptor Associated Protein 2, Chain A"/>
    <property type="match status" value="1"/>
</dbReference>
<keyword evidence="2" id="KW-1185">Reference proteome</keyword>
<name>A0A914XZS3_9BILA</name>
<evidence type="ECO:0000259" key="1">
    <source>
        <dbReference type="PROSITE" id="PS50144"/>
    </source>
</evidence>
<feature type="domain" description="MATH" evidence="1">
    <location>
        <begin position="35"/>
        <end position="156"/>
    </location>
</feature>
<dbReference type="SUPFAM" id="SSF49599">
    <property type="entry name" value="TRAF domain-like"/>
    <property type="match status" value="1"/>
</dbReference>
<reference evidence="3" key="1">
    <citation type="submission" date="2022-11" db="UniProtKB">
        <authorList>
            <consortium name="WormBaseParasite"/>
        </authorList>
    </citation>
    <scope>IDENTIFICATION</scope>
</reference>
<dbReference type="Pfam" id="PF22486">
    <property type="entry name" value="MATH_2"/>
    <property type="match status" value="1"/>
</dbReference>
<proteinExistence type="predicted"/>
<organism evidence="2 3">
    <name type="scientific">Panagrolaimus superbus</name>
    <dbReference type="NCBI Taxonomy" id="310955"/>
    <lineage>
        <taxon>Eukaryota</taxon>
        <taxon>Metazoa</taxon>
        <taxon>Ecdysozoa</taxon>
        <taxon>Nematoda</taxon>
        <taxon>Chromadorea</taxon>
        <taxon>Rhabditida</taxon>
        <taxon>Tylenchina</taxon>
        <taxon>Panagrolaimomorpha</taxon>
        <taxon>Panagrolaimoidea</taxon>
        <taxon>Panagrolaimidae</taxon>
        <taxon>Panagrolaimus</taxon>
    </lineage>
</organism>
<sequence length="178" mass="20508">MSAILKFLPNLKFNKNLKSKRNTKSSKATINCPIALQWIISEERLKALKEKQNEFLESEIFDGCGFKYSLTIYPNGDGKTKIGQTRIFLRLYLQQNAKKIDAEFCLTIESAKYSNKMNHTFDKSKGWGIKCCSTEKLFDSKRKFIVDGILTIRVEGVLKVTKLMKDEEESAWNSRDFA</sequence>
<evidence type="ECO:0000313" key="2">
    <source>
        <dbReference type="Proteomes" id="UP000887577"/>
    </source>
</evidence>
<evidence type="ECO:0000313" key="3">
    <source>
        <dbReference type="WBParaSite" id="PSU_v2.g12028.t1"/>
    </source>
</evidence>
<dbReference type="CDD" id="cd00121">
    <property type="entry name" value="MATH"/>
    <property type="match status" value="1"/>
</dbReference>
<dbReference type="Proteomes" id="UP000887577">
    <property type="component" value="Unplaced"/>
</dbReference>
<dbReference type="InterPro" id="IPR002083">
    <property type="entry name" value="MATH/TRAF_dom"/>
</dbReference>
<dbReference type="PROSITE" id="PS50144">
    <property type="entry name" value="MATH"/>
    <property type="match status" value="1"/>
</dbReference>
<dbReference type="AlphaFoldDB" id="A0A914XZS3"/>
<accession>A0A914XZS3</accession>